<name>A0A8T4J3T8_9ACTN</name>
<accession>A0A8T4J3T8</accession>
<evidence type="ECO:0000256" key="1">
    <source>
        <dbReference type="ARBA" id="ARBA00007118"/>
    </source>
</evidence>
<reference evidence="11" key="1">
    <citation type="submission" date="2021-04" db="EMBL/GenBank/DDBJ databases">
        <title>Sequencing of actinobacteria type strains.</title>
        <authorList>
            <person name="Nguyen G.-S."/>
            <person name="Wentzel A."/>
        </authorList>
    </citation>
    <scope>NUCLEOTIDE SEQUENCE</scope>
    <source>
        <strain evidence="11">DSM 42095</strain>
    </source>
</reference>
<comment type="similarity">
    <text evidence="1 7">Belongs to the nitroreductase family.</text>
</comment>
<dbReference type="PIRSF" id="PIRSF000232">
    <property type="entry name" value="YdjA"/>
    <property type="match status" value="1"/>
</dbReference>
<evidence type="ECO:0000313" key="12">
    <source>
        <dbReference type="Proteomes" id="UP000675554"/>
    </source>
</evidence>
<dbReference type="Gene3D" id="3.40.109.10">
    <property type="entry name" value="NADH Oxidase"/>
    <property type="match status" value="1"/>
</dbReference>
<evidence type="ECO:0000256" key="9">
    <source>
        <dbReference type="SAM" id="MobiDB-lite"/>
    </source>
</evidence>
<proteinExistence type="inferred from homology"/>
<protein>
    <recommendedName>
        <fullName evidence="7">Putative NAD(P)H nitroreductase</fullName>
        <ecNumber evidence="7">1.-.-.-</ecNumber>
    </recommendedName>
</protein>
<keyword evidence="2 7" id="KW-0285">Flavoprotein</keyword>
<evidence type="ECO:0000256" key="8">
    <source>
        <dbReference type="PIRSR" id="PIRSR000232-1"/>
    </source>
</evidence>
<keyword evidence="5 7" id="KW-0560">Oxidoreductase</keyword>
<evidence type="ECO:0000256" key="5">
    <source>
        <dbReference type="ARBA" id="ARBA00023002"/>
    </source>
</evidence>
<feature type="domain" description="Nitroreductase" evidence="10">
    <location>
        <begin position="4"/>
        <end position="154"/>
    </location>
</feature>
<evidence type="ECO:0000256" key="7">
    <source>
        <dbReference type="PIRNR" id="PIRNR000232"/>
    </source>
</evidence>
<keyword evidence="12" id="KW-1185">Reference proteome</keyword>
<dbReference type="InterPro" id="IPR000415">
    <property type="entry name" value="Nitroreductase-like"/>
</dbReference>
<gene>
    <name evidence="11" type="ORF">KDA82_35320</name>
</gene>
<comment type="cofactor">
    <cofactor evidence="8">
        <name>FMN</name>
        <dbReference type="ChEBI" id="CHEBI:58210"/>
    </cofactor>
    <text evidence="8">Binds 1 FMN per subunit.</text>
</comment>
<dbReference type="Pfam" id="PF00881">
    <property type="entry name" value="Nitroreductase"/>
    <property type="match status" value="1"/>
</dbReference>
<dbReference type="AlphaFoldDB" id="A0A8T4J3T8"/>
<dbReference type="EMBL" id="JAGSMN010001241">
    <property type="protein sequence ID" value="MBR7678160.1"/>
    <property type="molecule type" value="Genomic_DNA"/>
</dbReference>
<dbReference type="InterPro" id="IPR026021">
    <property type="entry name" value="YdjA-like"/>
</dbReference>
<evidence type="ECO:0000256" key="4">
    <source>
        <dbReference type="ARBA" id="ARBA00022857"/>
    </source>
</evidence>
<evidence type="ECO:0000259" key="10">
    <source>
        <dbReference type="Pfam" id="PF00881"/>
    </source>
</evidence>
<dbReference type="InterPro" id="IPR029479">
    <property type="entry name" value="Nitroreductase"/>
</dbReference>
<evidence type="ECO:0000256" key="6">
    <source>
        <dbReference type="ARBA" id="ARBA00023027"/>
    </source>
</evidence>
<feature type="binding site" description="in other chain" evidence="8">
    <location>
        <begin position="7"/>
        <end position="9"/>
    </location>
    <ligand>
        <name>FMN</name>
        <dbReference type="ChEBI" id="CHEBI:58210"/>
        <note>ligand shared between dimeric partners</note>
    </ligand>
</feature>
<sequence length="177" mass="19239">MEAVRTRRSAPRLTGPAPDDSELLELIQAASTAPDHGALKPWRLVTVRGEARERLGKALAQAAPPERVERALAAPLRAPLLLSLVFCPVADHPKVPEWEQLAAAVSVVGTLQLLLHSRGWGTMWRTGLAVESPWVRDCVGVAPQEKLLGWLYTGTAPDPRPSPPRRPFDATAHVSHL</sequence>
<dbReference type="Proteomes" id="UP000675554">
    <property type="component" value="Unassembled WGS sequence"/>
</dbReference>
<dbReference type="SUPFAM" id="SSF55469">
    <property type="entry name" value="FMN-dependent nitroreductase-like"/>
    <property type="match status" value="1"/>
</dbReference>
<dbReference type="PANTHER" id="PTHR43821:SF1">
    <property type="entry name" value="NAD(P)H NITROREDUCTASE YDJA-RELATED"/>
    <property type="match status" value="1"/>
</dbReference>
<dbReference type="EC" id="1.-.-.-" evidence="7"/>
<feature type="binding site" evidence="8">
    <location>
        <position position="36"/>
    </location>
    <ligand>
        <name>FMN</name>
        <dbReference type="ChEBI" id="CHEBI:58210"/>
        <note>ligand shared between dimeric partners</note>
    </ligand>
</feature>
<feature type="binding site" description="in other chain" evidence="8">
    <location>
        <begin position="124"/>
        <end position="126"/>
    </location>
    <ligand>
        <name>FMN</name>
        <dbReference type="ChEBI" id="CHEBI:58210"/>
        <note>ligand shared between dimeric partners</note>
    </ligand>
</feature>
<dbReference type="PANTHER" id="PTHR43821">
    <property type="entry name" value="NAD(P)H NITROREDUCTASE YDJA-RELATED"/>
    <property type="match status" value="1"/>
</dbReference>
<dbReference type="InterPro" id="IPR052530">
    <property type="entry name" value="NAD(P)H_nitroreductase"/>
</dbReference>
<evidence type="ECO:0000313" key="11">
    <source>
        <dbReference type="EMBL" id="MBR7678160.1"/>
    </source>
</evidence>
<dbReference type="GO" id="GO:0016491">
    <property type="term" value="F:oxidoreductase activity"/>
    <property type="evidence" value="ECO:0007669"/>
    <property type="project" value="UniProtKB-UniRule"/>
</dbReference>
<comment type="caution">
    <text evidence="11">The sequence shown here is derived from an EMBL/GenBank/DDBJ whole genome shotgun (WGS) entry which is preliminary data.</text>
</comment>
<evidence type="ECO:0000256" key="2">
    <source>
        <dbReference type="ARBA" id="ARBA00022630"/>
    </source>
</evidence>
<organism evidence="11 12">
    <name type="scientific">Streptomyces daliensis</name>
    <dbReference type="NCBI Taxonomy" id="299421"/>
    <lineage>
        <taxon>Bacteria</taxon>
        <taxon>Bacillati</taxon>
        <taxon>Actinomycetota</taxon>
        <taxon>Actinomycetes</taxon>
        <taxon>Kitasatosporales</taxon>
        <taxon>Streptomycetaceae</taxon>
        <taxon>Streptomyces</taxon>
    </lineage>
</organism>
<keyword evidence="6 7" id="KW-0520">NAD</keyword>
<keyword evidence="4 7" id="KW-0521">NADP</keyword>
<evidence type="ECO:0000256" key="3">
    <source>
        <dbReference type="ARBA" id="ARBA00022643"/>
    </source>
</evidence>
<dbReference type="CDD" id="cd02135">
    <property type="entry name" value="YdjA-like"/>
    <property type="match status" value="1"/>
</dbReference>
<feature type="region of interest" description="Disordered" evidence="9">
    <location>
        <begin position="154"/>
        <end position="177"/>
    </location>
</feature>
<keyword evidence="3 7" id="KW-0288">FMN</keyword>